<evidence type="ECO:0000256" key="5">
    <source>
        <dbReference type="ARBA" id="ARBA00022694"/>
    </source>
</evidence>
<feature type="region of interest" description="Disordered" evidence="13">
    <location>
        <begin position="49"/>
        <end position="74"/>
    </location>
</feature>
<feature type="region of interest" description="Disordered" evidence="13">
    <location>
        <begin position="428"/>
        <end position="471"/>
    </location>
</feature>
<evidence type="ECO:0000256" key="8">
    <source>
        <dbReference type="ARBA" id="ARBA00022833"/>
    </source>
</evidence>
<feature type="compositionally biased region" description="Basic and acidic residues" evidence="13">
    <location>
        <begin position="540"/>
        <end position="550"/>
    </location>
</feature>
<comment type="caution">
    <text evidence="15">The sequence shown here is derived from an EMBL/GenBank/DDBJ whole genome shotgun (WGS) entry which is preliminary data.</text>
</comment>
<dbReference type="InterPro" id="IPR007871">
    <property type="entry name" value="Methyltransferase_TRM13"/>
</dbReference>
<evidence type="ECO:0000256" key="7">
    <source>
        <dbReference type="ARBA" id="ARBA00022771"/>
    </source>
</evidence>
<dbReference type="GO" id="GO:0106050">
    <property type="term" value="F:tRNA 2'-O-methyltransferase activity"/>
    <property type="evidence" value="ECO:0007669"/>
    <property type="project" value="UniProtKB-UniRule"/>
</dbReference>
<evidence type="ECO:0000256" key="13">
    <source>
        <dbReference type="SAM" id="MobiDB-lite"/>
    </source>
</evidence>
<evidence type="ECO:0000256" key="12">
    <source>
        <dbReference type="RuleBase" id="RU367103"/>
    </source>
</evidence>
<keyword evidence="7 12" id="KW-0863">Zinc-finger</keyword>
<dbReference type="PANTHER" id="PTHR12998:SF0">
    <property type="entry name" value="TRNA:M(4)X MODIFICATION ENZYME TRM13 HOMOLOG"/>
    <property type="match status" value="1"/>
</dbReference>
<dbReference type="GO" id="GO:0030488">
    <property type="term" value="P:tRNA methylation"/>
    <property type="evidence" value="ECO:0007669"/>
    <property type="project" value="InterPro"/>
</dbReference>
<name>A0A9W7GLS8_9STRA</name>
<keyword evidence="2 12" id="KW-0489">Methyltransferase</keyword>
<keyword evidence="6 12" id="KW-0479">Metal-binding</keyword>
<dbReference type="InterPro" id="IPR021721">
    <property type="entry name" value="Znf_CCCH-type_TRM13"/>
</dbReference>
<dbReference type="OrthoDB" id="258806at2759"/>
<evidence type="ECO:0000256" key="9">
    <source>
        <dbReference type="ARBA" id="ARBA00048165"/>
    </source>
</evidence>
<comment type="catalytic activity">
    <reaction evidence="9 12">
        <text>cytidine(4) in tRNA(Pro) + S-adenosyl-L-methionine = 2'-O-methylcytidine(4) in tRNA(Pro) + S-adenosyl-L-homocysteine + H(+)</text>
        <dbReference type="Rhea" id="RHEA:32767"/>
        <dbReference type="Rhea" id="RHEA-COMP:10397"/>
        <dbReference type="Rhea" id="RHEA-COMP:10398"/>
        <dbReference type="ChEBI" id="CHEBI:15378"/>
        <dbReference type="ChEBI" id="CHEBI:57856"/>
        <dbReference type="ChEBI" id="CHEBI:59789"/>
        <dbReference type="ChEBI" id="CHEBI:74495"/>
        <dbReference type="ChEBI" id="CHEBI:82748"/>
        <dbReference type="EC" id="2.1.1.225"/>
    </reaction>
</comment>
<keyword evidence="8 12" id="KW-0862">Zinc</keyword>
<protein>
    <recommendedName>
        <fullName evidence="12">tRNA:m(4)X modification enzyme TRM13</fullName>
        <ecNumber evidence="12">2.1.1.225</ecNumber>
    </recommendedName>
</protein>
<dbReference type="AlphaFoldDB" id="A0A9W7GLS8"/>
<sequence length="550" mass="59194">MENSSTTADPTPPPGWDRCHSYHKRKSRFCRMHPLPGLNYCGTHRPSSSLSSPLTSSSSSSSSQSKLNERVPCPLDPSHTVFKHKLTSHLKKCPKAKLQLELESQPYYKKGCNRPPPPVGDGLVEEPWSLDGPLGARTLANSIVLAFAIVYPKGIPLLDLSNQELEKGFEDAMRRRMVPLGTRKHVLQQASILGHMRRTKLLPGFEGKGGDKGNFIDVDTVVEMGAGRGMLGYAVAGVAGTGGGGEDEEEVVLCQEISSEGGRKRRKVEGGGIELCMVERGGTKRKADTRVRNDVVYEKHKEEDGGGKVTDYRFNSGGITSKRIRCDLEHVRMQAVVSGLGRGGGVLVVAKHLCGQGTDLALRGIGGLEGEERERVKGIVMATCCHGVCDMGAMVGGEFMEGIVRKGGWKGGWGEREFQLIMKWTGATTSEDGNRRGGEGGGEKGSEEKGSAGEAHTVPPSEGNQDTVRLGAGSVCDHPSVTFTKQHLGRCAQRIIDKCRAEWVREEMGFEDAKVVYYVGEDVTPQNALIIGTKGGGGGEGRKEGGRDRA</sequence>
<accession>A0A9W7GLS8</accession>
<dbReference type="Proteomes" id="UP001165065">
    <property type="component" value="Unassembled WGS sequence"/>
</dbReference>
<reference evidence="16" key="1">
    <citation type="journal article" date="2023" name="Commun. Biol.">
        <title>Genome analysis of Parmales, the sister group of diatoms, reveals the evolutionary specialization of diatoms from phago-mixotrophs to photoautotrophs.</title>
        <authorList>
            <person name="Ban H."/>
            <person name="Sato S."/>
            <person name="Yoshikawa S."/>
            <person name="Yamada K."/>
            <person name="Nakamura Y."/>
            <person name="Ichinomiya M."/>
            <person name="Sato N."/>
            <person name="Blanc-Mathieu R."/>
            <person name="Endo H."/>
            <person name="Kuwata A."/>
            <person name="Ogata H."/>
        </authorList>
    </citation>
    <scope>NUCLEOTIDE SEQUENCE [LARGE SCALE GENOMIC DNA]</scope>
</reference>
<evidence type="ECO:0000256" key="3">
    <source>
        <dbReference type="ARBA" id="ARBA00022679"/>
    </source>
</evidence>
<feature type="domain" description="CHHC U11-48K-type" evidence="14">
    <location>
        <begin position="70"/>
        <end position="97"/>
    </location>
</feature>
<evidence type="ECO:0000256" key="6">
    <source>
        <dbReference type="ARBA" id="ARBA00022723"/>
    </source>
</evidence>
<evidence type="ECO:0000313" key="16">
    <source>
        <dbReference type="Proteomes" id="UP001165065"/>
    </source>
</evidence>
<feature type="compositionally biased region" description="Basic and acidic residues" evidence="13">
    <location>
        <begin position="432"/>
        <end position="451"/>
    </location>
</feature>
<keyword evidence="3 12" id="KW-0808">Transferase</keyword>
<evidence type="ECO:0000256" key="11">
    <source>
        <dbReference type="ARBA" id="ARBA00049393"/>
    </source>
</evidence>
<dbReference type="InterPro" id="IPR022776">
    <property type="entry name" value="TRM13/UPF0224_CHHC_Znf_dom"/>
</dbReference>
<gene>
    <name evidence="15" type="ORF">TrCOL_g3378</name>
</gene>
<dbReference type="InterPro" id="IPR039044">
    <property type="entry name" value="Trm13"/>
</dbReference>
<comment type="similarity">
    <text evidence="1 12">Belongs to the methyltransferase TRM13 family.</text>
</comment>
<evidence type="ECO:0000256" key="4">
    <source>
        <dbReference type="ARBA" id="ARBA00022691"/>
    </source>
</evidence>
<evidence type="ECO:0000256" key="10">
    <source>
        <dbReference type="ARBA" id="ARBA00048635"/>
    </source>
</evidence>
<keyword evidence="16" id="KW-1185">Reference proteome</keyword>
<proteinExistence type="inferred from homology"/>
<keyword evidence="5 12" id="KW-0819">tRNA processing</keyword>
<dbReference type="PANTHER" id="PTHR12998">
    <property type="entry name" value="TRNA:M(4)X MODIFICATION ENZYME TRM13 HOMOLOG"/>
    <property type="match status" value="1"/>
</dbReference>
<evidence type="ECO:0000259" key="14">
    <source>
        <dbReference type="PROSITE" id="PS51800"/>
    </source>
</evidence>
<comment type="catalytic activity">
    <reaction evidence="10 12">
        <text>cytidine(4) in tRNA(Gly)(GCC) + S-adenosyl-L-methionine = 2'-O-methylcytidine(4) in tRNA(Gly)(GCC) + S-adenosyl-L-homocysteine + H(+)</text>
        <dbReference type="Rhea" id="RHEA:43192"/>
        <dbReference type="Rhea" id="RHEA-COMP:10399"/>
        <dbReference type="Rhea" id="RHEA-COMP:10400"/>
        <dbReference type="ChEBI" id="CHEBI:15378"/>
        <dbReference type="ChEBI" id="CHEBI:57856"/>
        <dbReference type="ChEBI" id="CHEBI:59789"/>
        <dbReference type="ChEBI" id="CHEBI:74495"/>
        <dbReference type="ChEBI" id="CHEBI:82748"/>
        <dbReference type="EC" id="2.1.1.225"/>
    </reaction>
</comment>
<feature type="region of interest" description="Disordered" evidence="13">
    <location>
        <begin position="530"/>
        <end position="550"/>
    </location>
</feature>
<feature type="compositionally biased region" description="Low complexity" evidence="13">
    <location>
        <begin position="49"/>
        <end position="65"/>
    </location>
</feature>
<dbReference type="EC" id="2.1.1.225" evidence="12"/>
<keyword evidence="4 12" id="KW-0949">S-adenosyl-L-methionine</keyword>
<dbReference type="Pfam" id="PF05206">
    <property type="entry name" value="TRM13"/>
    <property type="match status" value="1"/>
</dbReference>
<dbReference type="Pfam" id="PF05253">
    <property type="entry name" value="zf-U11-48K"/>
    <property type="match status" value="1"/>
</dbReference>
<dbReference type="EMBL" id="BRYA01000294">
    <property type="protein sequence ID" value="GMI46353.1"/>
    <property type="molecule type" value="Genomic_DNA"/>
</dbReference>
<evidence type="ECO:0000256" key="2">
    <source>
        <dbReference type="ARBA" id="ARBA00022603"/>
    </source>
</evidence>
<dbReference type="Pfam" id="PF11722">
    <property type="entry name" value="zf-TRM13_CCCH"/>
    <property type="match status" value="1"/>
</dbReference>
<comment type="function">
    <text evidence="12">tRNA methylase which 2'-O-methylates cytidine(4) in tRNA(Pro) and tRNA(Gly)(GCC), and adenosine(4) in tRNA(His).</text>
</comment>
<organism evidence="15 16">
    <name type="scientific">Triparma columacea</name>
    <dbReference type="NCBI Taxonomy" id="722753"/>
    <lineage>
        <taxon>Eukaryota</taxon>
        <taxon>Sar</taxon>
        <taxon>Stramenopiles</taxon>
        <taxon>Ochrophyta</taxon>
        <taxon>Bolidophyceae</taxon>
        <taxon>Parmales</taxon>
        <taxon>Triparmaceae</taxon>
        <taxon>Triparma</taxon>
    </lineage>
</organism>
<dbReference type="GO" id="GO:0008270">
    <property type="term" value="F:zinc ion binding"/>
    <property type="evidence" value="ECO:0007669"/>
    <property type="project" value="UniProtKB-KW"/>
</dbReference>
<comment type="catalytic activity">
    <reaction evidence="11 12">
        <text>adenosine(4) in tRNA(His) + S-adenosyl-L-methionine = 2'-O-methyladenosine(4) in tRNA(His) + S-adenosyl-L-homocysteine + H(+)</text>
        <dbReference type="Rhea" id="RHEA:43196"/>
        <dbReference type="Rhea" id="RHEA-COMP:10401"/>
        <dbReference type="Rhea" id="RHEA-COMP:10402"/>
        <dbReference type="ChEBI" id="CHEBI:15378"/>
        <dbReference type="ChEBI" id="CHEBI:57856"/>
        <dbReference type="ChEBI" id="CHEBI:59789"/>
        <dbReference type="ChEBI" id="CHEBI:74411"/>
        <dbReference type="ChEBI" id="CHEBI:74477"/>
        <dbReference type="EC" id="2.1.1.225"/>
    </reaction>
</comment>
<dbReference type="PROSITE" id="PS51800">
    <property type="entry name" value="ZF_CHHC_U11_48K"/>
    <property type="match status" value="1"/>
</dbReference>
<evidence type="ECO:0000313" key="15">
    <source>
        <dbReference type="EMBL" id="GMI46353.1"/>
    </source>
</evidence>
<evidence type="ECO:0000256" key="1">
    <source>
        <dbReference type="ARBA" id="ARBA00005265"/>
    </source>
</evidence>